<gene>
    <name evidence="2" type="ORF">A2946_02265</name>
</gene>
<dbReference type="EMBL" id="MHLB01000061">
    <property type="protein sequence ID" value="OGZ00552.1"/>
    <property type="molecule type" value="Genomic_DNA"/>
</dbReference>
<name>A0A1G2CH63_9BACT</name>
<keyword evidence="1" id="KW-0472">Membrane</keyword>
<feature type="transmembrane region" description="Helical" evidence="1">
    <location>
        <begin position="35"/>
        <end position="51"/>
    </location>
</feature>
<proteinExistence type="predicted"/>
<evidence type="ECO:0000313" key="2">
    <source>
        <dbReference type="EMBL" id="OGZ00552.1"/>
    </source>
</evidence>
<evidence type="ECO:0000313" key="3">
    <source>
        <dbReference type="Proteomes" id="UP000178348"/>
    </source>
</evidence>
<dbReference type="AlphaFoldDB" id="A0A1G2CH63"/>
<feature type="transmembrane region" description="Helical" evidence="1">
    <location>
        <begin position="113"/>
        <end position="131"/>
    </location>
</feature>
<dbReference type="Pfam" id="PF09997">
    <property type="entry name" value="DUF2238"/>
    <property type="match status" value="1"/>
</dbReference>
<sequence>MDKILLAVITAILGTHGLATVRNWYVTYPWIDNPLHVAGGIFIGLLFYYLFFVRHRVFAMTSFLPVITLGLGFVALFGVLWEFYEFFLDVWFFHAHPLLGEPGYILFDTLKDLMNDLIGGFLALIACRYAASRGAVQNKR</sequence>
<comment type="caution">
    <text evidence="2">The sequence shown here is derived from an EMBL/GenBank/DDBJ whole genome shotgun (WGS) entry which is preliminary data.</text>
</comment>
<dbReference type="InterPro" id="IPR014509">
    <property type="entry name" value="YjdF-like"/>
</dbReference>
<accession>A0A1G2CH63</accession>
<feature type="transmembrane region" description="Helical" evidence="1">
    <location>
        <begin position="63"/>
        <end position="84"/>
    </location>
</feature>
<evidence type="ECO:0000256" key="1">
    <source>
        <dbReference type="SAM" id="Phobius"/>
    </source>
</evidence>
<keyword evidence="1" id="KW-0812">Transmembrane</keyword>
<dbReference type="Proteomes" id="UP000178348">
    <property type="component" value="Unassembled WGS sequence"/>
</dbReference>
<reference evidence="2 3" key="1">
    <citation type="journal article" date="2016" name="Nat. Commun.">
        <title>Thousands of microbial genomes shed light on interconnected biogeochemical processes in an aquifer system.</title>
        <authorList>
            <person name="Anantharaman K."/>
            <person name="Brown C.T."/>
            <person name="Hug L.A."/>
            <person name="Sharon I."/>
            <person name="Castelle C.J."/>
            <person name="Probst A.J."/>
            <person name="Thomas B.C."/>
            <person name="Singh A."/>
            <person name="Wilkins M.J."/>
            <person name="Karaoz U."/>
            <person name="Brodie E.L."/>
            <person name="Williams K.H."/>
            <person name="Hubbard S.S."/>
            <person name="Banfield J.F."/>
        </authorList>
    </citation>
    <scope>NUCLEOTIDE SEQUENCE [LARGE SCALE GENOMIC DNA]</scope>
</reference>
<keyword evidence="1" id="KW-1133">Transmembrane helix</keyword>
<protein>
    <submittedName>
        <fullName evidence="2">Uncharacterized protein</fullName>
    </submittedName>
</protein>
<organism evidence="2 3">
    <name type="scientific">Candidatus Liptonbacteria bacterium RIFCSPLOWO2_01_FULL_53_13</name>
    <dbReference type="NCBI Taxonomy" id="1798651"/>
    <lineage>
        <taxon>Bacteria</taxon>
        <taxon>Candidatus Liptoniibacteriota</taxon>
    </lineage>
</organism>